<evidence type="ECO:0000313" key="1">
    <source>
        <dbReference type="EMBL" id="ATZ07414.1"/>
    </source>
</evidence>
<name>A0ABC8CH04_CORST</name>
<sequence>MDIVDRGDMRLAARLYLWNSYLAATVQRTTGIVEVLLRNVIDTSFAQWNSGEPRCGSSEWIEYPEAELAKIVLGRRNRSRGLASYSDVSSVRGIPTHDDLVAGLFWFVGAVAAK</sequence>
<dbReference type="EMBL" id="CP024932">
    <property type="protein sequence ID" value="ATZ07414.1"/>
    <property type="molecule type" value="Genomic_DNA"/>
</dbReference>
<proteinExistence type="predicted"/>
<accession>A0ABC8CH04</accession>
<evidence type="ECO:0000313" key="2">
    <source>
        <dbReference type="Proteomes" id="UP000231994"/>
    </source>
</evidence>
<dbReference type="Proteomes" id="UP000231994">
    <property type="component" value="Chromosome"/>
</dbReference>
<dbReference type="AlphaFoldDB" id="A0ABC8CH04"/>
<protein>
    <submittedName>
        <fullName evidence="1">Uncharacterized protein</fullName>
    </submittedName>
</protein>
<organism evidence="1 2">
    <name type="scientific">Corynebacterium striatum</name>
    <dbReference type="NCBI Taxonomy" id="43770"/>
    <lineage>
        <taxon>Bacteria</taxon>
        <taxon>Bacillati</taxon>
        <taxon>Actinomycetota</taxon>
        <taxon>Actinomycetes</taxon>
        <taxon>Mycobacteriales</taxon>
        <taxon>Corynebacteriaceae</taxon>
        <taxon>Corynebacterium</taxon>
    </lineage>
</organism>
<reference evidence="1 2" key="1">
    <citation type="submission" date="2017-11" db="EMBL/GenBank/DDBJ databases">
        <title>Whole genome sequencing of cultured pathogen.</title>
        <authorList>
            <person name="Hoffmann M."/>
            <person name="Sanchez M."/>
            <person name="Timme R."/>
            <person name="Nudel K."/>
            <person name="Bry L."/>
        </authorList>
    </citation>
    <scope>NUCLEOTIDE SEQUENCE [LARGE SCALE GENOMIC DNA]</scope>
    <source>
        <strain evidence="1 2">216</strain>
    </source>
</reference>
<gene>
    <name evidence="1" type="ORF">A9D01_00250</name>
</gene>